<dbReference type="GO" id="GO:0005615">
    <property type="term" value="C:extracellular space"/>
    <property type="evidence" value="ECO:0007669"/>
    <property type="project" value="InterPro"/>
</dbReference>
<proteinExistence type="inferred from homology"/>
<dbReference type="EMBL" id="PIUK01000045">
    <property type="protein sequence ID" value="MBY6275876.1"/>
    <property type="molecule type" value="Genomic_DNA"/>
</dbReference>
<sequence length="371" mass="40327">MDPNLAGAADRFGIRLLQEVHRERGAGNLFLSPASAQIILSLAANGARGETREEMLEAMGYGDMDLGAVNRAIADLRGILAHPGAGVELTAANAVWHQKGMTVAPAFREVAVQQYGAQVRETTFGEPASAEAINRWVSDQTRGRIPQLVEGTRPDDVMWLVNVLYFKGAWQKPFDPARTYDRPFHLPDGGTAEVPFMHQTAVFGYLAEDGLVGVRLPYGEGDLALYAFMPDEWEGFVEGLTPERYAGWVERMGRQEIRLAFPKIRLTDRAELADPLAAMGMERAFTPGRADLGGLFEGSRELFISRVIQKTFLEINEEGTEAAAATGVAVTVTSAPAGQPPEVVLDKPFLLAIRDDRTGVTLFLGAIADPS</sequence>
<evidence type="ECO:0000313" key="3">
    <source>
        <dbReference type="EMBL" id="MBY6275876.1"/>
    </source>
</evidence>
<dbReference type="PROSITE" id="PS00284">
    <property type="entry name" value="SERPIN"/>
    <property type="match status" value="1"/>
</dbReference>
<reference evidence="3" key="1">
    <citation type="submission" date="2017-11" db="EMBL/GenBank/DDBJ databases">
        <title>Three new genomes from thermophilic consortium.</title>
        <authorList>
            <person name="Quaggio R."/>
            <person name="Amgarten D."/>
            <person name="Setubal J.C."/>
        </authorList>
    </citation>
    <scope>NUCLEOTIDE SEQUENCE</scope>
    <source>
        <strain evidence="3">ZCTH01-B2</strain>
    </source>
</reference>
<dbReference type="InterPro" id="IPR023795">
    <property type="entry name" value="Serpin_CS"/>
</dbReference>
<dbReference type="InterPro" id="IPR042178">
    <property type="entry name" value="Serpin_sf_1"/>
</dbReference>
<feature type="domain" description="Serpin" evidence="2">
    <location>
        <begin position="14"/>
        <end position="370"/>
    </location>
</feature>
<dbReference type="CDD" id="cd19588">
    <property type="entry name" value="serpin_miropin-like"/>
    <property type="match status" value="1"/>
</dbReference>
<dbReference type="GO" id="GO:0006508">
    <property type="term" value="P:proteolysis"/>
    <property type="evidence" value="ECO:0007669"/>
    <property type="project" value="UniProtKB-KW"/>
</dbReference>
<dbReference type="SMART" id="SM00093">
    <property type="entry name" value="SERPIN"/>
    <property type="match status" value="1"/>
</dbReference>
<protein>
    <submittedName>
        <fullName evidence="3">Serine protease</fullName>
    </submittedName>
</protein>
<dbReference type="AlphaFoldDB" id="A0A953I938"/>
<comment type="similarity">
    <text evidence="1">Belongs to the serpin family.</text>
</comment>
<dbReference type="Gene3D" id="2.30.39.10">
    <property type="entry name" value="Alpha-1-antitrypsin, domain 1"/>
    <property type="match status" value="1"/>
</dbReference>
<dbReference type="Gene3D" id="3.30.497.10">
    <property type="entry name" value="Antithrombin, subunit I, domain 2"/>
    <property type="match status" value="1"/>
</dbReference>
<keyword evidence="3" id="KW-0378">Hydrolase</keyword>
<gene>
    <name evidence="3" type="ORF">CWE10_06575</name>
</gene>
<dbReference type="GO" id="GO:0004867">
    <property type="term" value="F:serine-type endopeptidase inhibitor activity"/>
    <property type="evidence" value="ECO:0007669"/>
    <property type="project" value="InterPro"/>
</dbReference>
<evidence type="ECO:0000259" key="2">
    <source>
        <dbReference type="SMART" id="SM00093"/>
    </source>
</evidence>
<comment type="caution">
    <text evidence="3">The sequence shown here is derived from an EMBL/GenBank/DDBJ whole genome shotgun (WGS) entry which is preliminary data.</text>
</comment>
<dbReference type="InterPro" id="IPR036186">
    <property type="entry name" value="Serpin_sf"/>
</dbReference>
<dbReference type="InterPro" id="IPR000215">
    <property type="entry name" value="Serpin_fam"/>
</dbReference>
<dbReference type="PANTHER" id="PTHR11461">
    <property type="entry name" value="SERINE PROTEASE INHIBITOR, SERPIN"/>
    <property type="match status" value="1"/>
</dbReference>
<dbReference type="Proteomes" id="UP000732377">
    <property type="component" value="Unassembled WGS sequence"/>
</dbReference>
<keyword evidence="3" id="KW-0645">Protease</keyword>
<accession>A0A953I938</accession>
<dbReference type="GO" id="GO:0008233">
    <property type="term" value="F:peptidase activity"/>
    <property type="evidence" value="ECO:0007669"/>
    <property type="project" value="UniProtKB-KW"/>
</dbReference>
<name>A0A953I938_SYMTR</name>
<dbReference type="PANTHER" id="PTHR11461:SF211">
    <property type="entry name" value="GH10112P-RELATED"/>
    <property type="match status" value="1"/>
</dbReference>
<evidence type="ECO:0000256" key="1">
    <source>
        <dbReference type="RuleBase" id="RU000411"/>
    </source>
</evidence>
<dbReference type="InterPro" id="IPR042185">
    <property type="entry name" value="Serpin_sf_2"/>
</dbReference>
<dbReference type="InterPro" id="IPR023796">
    <property type="entry name" value="Serpin_dom"/>
</dbReference>
<evidence type="ECO:0000313" key="4">
    <source>
        <dbReference type="Proteomes" id="UP000732377"/>
    </source>
</evidence>
<dbReference type="Pfam" id="PF00079">
    <property type="entry name" value="Serpin"/>
    <property type="match status" value="1"/>
</dbReference>
<organism evidence="3 4">
    <name type="scientific">Symbiobacterium thermophilum</name>
    <dbReference type="NCBI Taxonomy" id="2734"/>
    <lineage>
        <taxon>Bacteria</taxon>
        <taxon>Bacillati</taxon>
        <taxon>Bacillota</taxon>
        <taxon>Clostridia</taxon>
        <taxon>Eubacteriales</taxon>
        <taxon>Symbiobacteriaceae</taxon>
        <taxon>Symbiobacterium</taxon>
    </lineage>
</organism>
<dbReference type="SUPFAM" id="SSF56574">
    <property type="entry name" value="Serpins"/>
    <property type="match status" value="1"/>
</dbReference>